<reference evidence="1" key="2">
    <citation type="journal article" date="2023" name="Science">
        <title>Genomic signatures of disease resistance in endangered staghorn corals.</title>
        <authorList>
            <person name="Vollmer S.V."/>
            <person name="Selwyn J.D."/>
            <person name="Despard B.A."/>
            <person name="Roesel C.L."/>
        </authorList>
    </citation>
    <scope>NUCLEOTIDE SEQUENCE</scope>
    <source>
        <strain evidence="1">K2</strain>
    </source>
</reference>
<comment type="caution">
    <text evidence="1">The sequence shown here is derived from an EMBL/GenBank/DDBJ whole genome shotgun (WGS) entry which is preliminary data.</text>
</comment>
<dbReference type="AlphaFoldDB" id="A0AAD9PZ22"/>
<protein>
    <submittedName>
        <fullName evidence="1">Uncharacterized protein</fullName>
    </submittedName>
</protein>
<organism evidence="1 2">
    <name type="scientific">Acropora cervicornis</name>
    <name type="common">Staghorn coral</name>
    <dbReference type="NCBI Taxonomy" id="6130"/>
    <lineage>
        <taxon>Eukaryota</taxon>
        <taxon>Metazoa</taxon>
        <taxon>Cnidaria</taxon>
        <taxon>Anthozoa</taxon>
        <taxon>Hexacorallia</taxon>
        <taxon>Scleractinia</taxon>
        <taxon>Astrocoeniina</taxon>
        <taxon>Acroporidae</taxon>
        <taxon>Acropora</taxon>
    </lineage>
</organism>
<accession>A0AAD9PZ22</accession>
<dbReference type="EMBL" id="JARQWQ010000095">
    <property type="protein sequence ID" value="KAK2551684.1"/>
    <property type="molecule type" value="Genomic_DNA"/>
</dbReference>
<evidence type="ECO:0000313" key="2">
    <source>
        <dbReference type="Proteomes" id="UP001249851"/>
    </source>
</evidence>
<proteinExistence type="predicted"/>
<gene>
    <name evidence="1" type="ORF">P5673_027477</name>
</gene>
<evidence type="ECO:0000313" key="1">
    <source>
        <dbReference type="EMBL" id="KAK2551684.1"/>
    </source>
</evidence>
<sequence>MNQGEKKLPQEKKLSLSRAMDIGRSGKTTNIRLKELKNKTRIPGTDDEIDLVTPSRTENDRTRRDKGIIRSCRYCGGRHRRGDSPVCCQSCKKCARRNHFSQVCQQRNTSQKFTSANVVTQSHRPNLSDNDSGDSIMTLVLSHSQRKLLSQRVGKVVEATD</sequence>
<name>A0AAD9PZ22_ACRCE</name>
<dbReference type="Proteomes" id="UP001249851">
    <property type="component" value="Unassembled WGS sequence"/>
</dbReference>
<keyword evidence="2" id="KW-1185">Reference proteome</keyword>
<reference evidence="1" key="1">
    <citation type="journal article" date="2023" name="G3 (Bethesda)">
        <title>Whole genome assembly and annotation of the endangered Caribbean coral Acropora cervicornis.</title>
        <authorList>
            <person name="Selwyn J.D."/>
            <person name="Vollmer S.V."/>
        </authorList>
    </citation>
    <scope>NUCLEOTIDE SEQUENCE</scope>
    <source>
        <strain evidence="1">K2</strain>
    </source>
</reference>